<dbReference type="InterPro" id="IPR018952">
    <property type="entry name" value="2-5-oligoAdlate_synth_1_dom2/C"/>
</dbReference>
<dbReference type="EMBL" id="JARQWQ010000082">
    <property type="protein sequence ID" value="KAK2552918.1"/>
    <property type="molecule type" value="Genomic_DNA"/>
</dbReference>
<evidence type="ECO:0000313" key="5">
    <source>
        <dbReference type="Proteomes" id="UP001249851"/>
    </source>
</evidence>
<evidence type="ECO:0000259" key="2">
    <source>
        <dbReference type="Pfam" id="PF01909"/>
    </source>
</evidence>
<name>A0AAD9UWV4_ACRCE</name>
<reference evidence="4" key="1">
    <citation type="journal article" date="2023" name="G3 (Bethesda)">
        <title>Whole genome assembly and annotation of the endangered Caribbean coral Acropora cervicornis.</title>
        <authorList>
            <person name="Selwyn J.D."/>
            <person name="Vollmer S.V."/>
        </authorList>
    </citation>
    <scope>NUCLEOTIDE SEQUENCE</scope>
    <source>
        <strain evidence="4">K2</strain>
    </source>
</reference>
<evidence type="ECO:0000313" key="4">
    <source>
        <dbReference type="EMBL" id="KAK2552918.1"/>
    </source>
</evidence>
<dbReference type="SUPFAM" id="SSF81301">
    <property type="entry name" value="Nucleotidyltransferase"/>
    <property type="match status" value="1"/>
</dbReference>
<evidence type="ECO:0000259" key="3">
    <source>
        <dbReference type="Pfam" id="PF10421"/>
    </source>
</evidence>
<feature type="domain" description="2'-5'-oligoadenylate synthetase 1" evidence="3">
    <location>
        <begin position="270"/>
        <end position="433"/>
    </location>
</feature>
<dbReference type="GO" id="GO:0001730">
    <property type="term" value="F:2'-5'-oligoadenylate synthetase activity"/>
    <property type="evidence" value="ECO:0007669"/>
    <property type="project" value="TreeGrafter"/>
</dbReference>
<dbReference type="PANTHER" id="PTHR11258:SF11">
    <property type="entry name" value="C2H2-TYPE DOMAIN-CONTAINING PROTEIN"/>
    <property type="match status" value="1"/>
</dbReference>
<comment type="similarity">
    <text evidence="1">Belongs to the 2-5A synthase family.</text>
</comment>
<dbReference type="Pfam" id="PF01909">
    <property type="entry name" value="NTP_transf_2"/>
    <property type="match status" value="1"/>
</dbReference>
<dbReference type="InterPro" id="IPR006116">
    <property type="entry name" value="NT_2-5OAS_ClassI-CCAase"/>
</dbReference>
<dbReference type="Proteomes" id="UP001249851">
    <property type="component" value="Unassembled WGS sequence"/>
</dbReference>
<dbReference type="InterPro" id="IPR043519">
    <property type="entry name" value="NT_sf"/>
</dbReference>
<evidence type="ECO:0000256" key="1">
    <source>
        <dbReference type="ARBA" id="ARBA00009526"/>
    </source>
</evidence>
<dbReference type="GO" id="GO:0005654">
    <property type="term" value="C:nucleoplasm"/>
    <property type="evidence" value="ECO:0007669"/>
    <property type="project" value="TreeGrafter"/>
</dbReference>
<feature type="domain" description="Polymerase nucleotidyl transferase" evidence="2">
    <location>
        <begin position="172"/>
        <end position="221"/>
    </location>
</feature>
<dbReference type="GO" id="GO:0005829">
    <property type="term" value="C:cytosol"/>
    <property type="evidence" value="ECO:0007669"/>
    <property type="project" value="TreeGrafter"/>
</dbReference>
<sequence length="444" mass="50448">MSQSHICCSNYPGRQFSTLLEAVEHVMSERGTQKGSRGVRVKCCVRGCSRSVRKLRLHIRKFHKELCPLSCSDCHASFVGQIDLDNHNRNGCPRRKQPEMITAAVSSGSFWKRYTNSSIETFFENVDFSDSSAVNSFITNKLQLDEASRNAVLKVVDLLYKHLQHNLLSLSINKLVKGGSVGKGTAVKDKADIDCVVFLNDVKTMKEHKLNLRETKDCLESCLKQSPYKDQITIGKQTPFAVKFRLRLRNSSREFDIDLLPTFTTNQRPEQLYNEMIGCTTEEKAYYSAGLVSFQVEFVKGQPSIVKDLIRLVKYWRKTCIEDTGKTRLPSSYPLELITIHCWEKAGKPQSFDIRAGFKAVLQQLVDNCHIDVCWYKYYSMALAERGIKGIRKSGPFVLDPANPTNNVCSASDAEGWKTVADVAKMTLEKHPLNYISFNRNWQI</sequence>
<dbReference type="CDD" id="cd05400">
    <property type="entry name" value="NT_2-5OAS_ClassI-CCAase"/>
    <property type="match status" value="1"/>
</dbReference>
<dbReference type="Gene3D" id="3.30.460.10">
    <property type="entry name" value="Beta Polymerase, domain 2"/>
    <property type="match status" value="1"/>
</dbReference>
<reference evidence="4" key="2">
    <citation type="journal article" date="2023" name="Science">
        <title>Genomic signatures of disease resistance in endangered staghorn corals.</title>
        <authorList>
            <person name="Vollmer S.V."/>
            <person name="Selwyn J.D."/>
            <person name="Despard B.A."/>
            <person name="Roesel C.L."/>
        </authorList>
    </citation>
    <scope>NUCLEOTIDE SEQUENCE</scope>
    <source>
        <strain evidence="4">K2</strain>
    </source>
</reference>
<dbReference type="InterPro" id="IPR002934">
    <property type="entry name" value="Polymerase_NTP_transf_dom"/>
</dbReference>
<proteinExistence type="inferred from homology"/>
<comment type="caution">
    <text evidence="4">The sequence shown here is derived from an EMBL/GenBank/DDBJ whole genome shotgun (WGS) entry which is preliminary data.</text>
</comment>
<dbReference type="Gene3D" id="1.10.1410.20">
    <property type="entry name" value="2'-5'-oligoadenylate synthetase 1, domain 2"/>
    <property type="match status" value="1"/>
</dbReference>
<dbReference type="PROSITE" id="PS50152">
    <property type="entry name" value="25A_SYNTH_3"/>
    <property type="match status" value="1"/>
</dbReference>
<accession>A0AAD9UWV4</accession>
<organism evidence="4 5">
    <name type="scientific">Acropora cervicornis</name>
    <name type="common">Staghorn coral</name>
    <dbReference type="NCBI Taxonomy" id="6130"/>
    <lineage>
        <taxon>Eukaryota</taxon>
        <taxon>Metazoa</taxon>
        <taxon>Cnidaria</taxon>
        <taxon>Anthozoa</taxon>
        <taxon>Hexacorallia</taxon>
        <taxon>Scleractinia</taxon>
        <taxon>Astrocoeniina</taxon>
        <taxon>Acroporidae</taxon>
        <taxon>Acropora</taxon>
    </lineage>
</organism>
<dbReference type="Pfam" id="PF10421">
    <property type="entry name" value="OAS1_C"/>
    <property type="match status" value="1"/>
</dbReference>
<keyword evidence="5" id="KW-1185">Reference proteome</keyword>
<gene>
    <name evidence="4" type="ORF">P5673_025870</name>
</gene>
<dbReference type="SUPFAM" id="SSF81631">
    <property type="entry name" value="PAP/OAS1 substrate-binding domain"/>
    <property type="match status" value="1"/>
</dbReference>
<dbReference type="PANTHER" id="PTHR11258">
    <property type="entry name" value="2-5 OLIGOADENYLATE SYNTHETASE"/>
    <property type="match status" value="1"/>
</dbReference>
<protein>
    <submittedName>
        <fullName evidence="4">2'-5'-oligoadenylate synthase 1A</fullName>
    </submittedName>
</protein>
<dbReference type="GO" id="GO:0016020">
    <property type="term" value="C:membrane"/>
    <property type="evidence" value="ECO:0007669"/>
    <property type="project" value="TreeGrafter"/>
</dbReference>
<dbReference type="AlphaFoldDB" id="A0AAD9UWV4"/>
<dbReference type="GO" id="GO:0003725">
    <property type="term" value="F:double-stranded RNA binding"/>
    <property type="evidence" value="ECO:0007669"/>
    <property type="project" value="TreeGrafter"/>
</dbReference>